<dbReference type="InterPro" id="IPR029119">
    <property type="entry name" value="MutY_C"/>
</dbReference>
<keyword evidence="11" id="KW-0411">Iron-sulfur</keyword>
<dbReference type="EC" id="3.2.2.31" evidence="4 14"/>
<dbReference type="SUPFAM" id="SSF55811">
    <property type="entry name" value="Nudix"/>
    <property type="match status" value="1"/>
</dbReference>
<keyword evidence="8 14" id="KW-0227">DNA damage</keyword>
<dbReference type="SUPFAM" id="SSF48150">
    <property type="entry name" value="DNA-glycosylase"/>
    <property type="match status" value="1"/>
</dbReference>
<accession>I3C4X0</accession>
<keyword evidence="9" id="KW-0378">Hydrolase</keyword>
<evidence type="ECO:0000256" key="14">
    <source>
        <dbReference type="RuleBase" id="RU365096"/>
    </source>
</evidence>
<dbReference type="NCBIfam" id="TIGR01084">
    <property type="entry name" value="mutY"/>
    <property type="match status" value="1"/>
</dbReference>
<dbReference type="InterPro" id="IPR015797">
    <property type="entry name" value="NUDIX_hydrolase-like_dom_sf"/>
</dbReference>
<evidence type="ECO:0000259" key="15">
    <source>
        <dbReference type="SMART" id="SM00478"/>
    </source>
</evidence>
<dbReference type="GO" id="GO:0006298">
    <property type="term" value="P:mismatch repair"/>
    <property type="evidence" value="ECO:0007669"/>
    <property type="project" value="TreeGrafter"/>
</dbReference>
<proteinExistence type="inferred from homology"/>
<dbReference type="GO" id="GO:0032357">
    <property type="term" value="F:oxidized purine DNA binding"/>
    <property type="evidence" value="ECO:0007669"/>
    <property type="project" value="TreeGrafter"/>
</dbReference>
<dbReference type="InterPro" id="IPR044298">
    <property type="entry name" value="MIG/MutY"/>
</dbReference>
<evidence type="ECO:0000313" key="16">
    <source>
        <dbReference type="EMBL" id="EIJ38663.1"/>
    </source>
</evidence>
<dbReference type="GO" id="GO:0034039">
    <property type="term" value="F:8-oxo-7,8-dihydroguanine DNA N-glycosylase activity"/>
    <property type="evidence" value="ECO:0007669"/>
    <property type="project" value="TreeGrafter"/>
</dbReference>
<organism evidence="16 17">
    <name type="scientific">Galbibacter orientalis DSM 19592</name>
    <dbReference type="NCBI Taxonomy" id="926559"/>
    <lineage>
        <taxon>Bacteria</taxon>
        <taxon>Pseudomonadati</taxon>
        <taxon>Bacteroidota</taxon>
        <taxon>Flavobacteriia</taxon>
        <taxon>Flavobacteriales</taxon>
        <taxon>Flavobacteriaceae</taxon>
        <taxon>Galbibacter</taxon>
    </lineage>
</organism>
<dbReference type="InterPro" id="IPR011257">
    <property type="entry name" value="DNA_glycosylase"/>
</dbReference>
<keyword evidence="7" id="KW-0479">Metal-binding</keyword>
<dbReference type="OrthoDB" id="9802365at2"/>
<dbReference type="eggNOG" id="COG1194">
    <property type="taxonomic scope" value="Bacteria"/>
</dbReference>
<keyword evidence="13 14" id="KW-0326">Glycosidase</keyword>
<evidence type="ECO:0000256" key="6">
    <source>
        <dbReference type="ARBA" id="ARBA00022485"/>
    </source>
</evidence>
<keyword evidence="17" id="KW-1185">Reference proteome</keyword>
<dbReference type="GO" id="GO:0006284">
    <property type="term" value="P:base-excision repair"/>
    <property type="evidence" value="ECO:0007669"/>
    <property type="project" value="UniProtKB-UniRule"/>
</dbReference>
<reference evidence="16 17" key="1">
    <citation type="submission" date="2012-02" db="EMBL/GenBank/DDBJ databases">
        <title>Improved High-Quality Draft genome of Joostella marina DSM 19592.</title>
        <authorList>
            <consortium name="US DOE Joint Genome Institute (JGI-PGF)"/>
            <person name="Lucas S."/>
            <person name="Copeland A."/>
            <person name="Lapidus A."/>
            <person name="Bruce D."/>
            <person name="Goodwin L."/>
            <person name="Pitluck S."/>
            <person name="Peters L."/>
            <person name="Chertkov O."/>
            <person name="Ovchinnikova G."/>
            <person name="Kyrpides N."/>
            <person name="Mavromatis K."/>
            <person name="Detter J.C."/>
            <person name="Han C."/>
            <person name="Land M."/>
            <person name="Hauser L."/>
            <person name="Markowitz V."/>
            <person name="Cheng J.-F."/>
            <person name="Hugenholtz P."/>
            <person name="Woyke T."/>
            <person name="Wu D."/>
            <person name="Tindall B."/>
            <person name="Brambilla E."/>
            <person name="Klenk H.-P."/>
            <person name="Eisen J.A."/>
        </authorList>
    </citation>
    <scope>NUCLEOTIDE SEQUENCE [LARGE SCALE GENOMIC DNA]</scope>
    <source>
        <strain evidence="16 17">DSM 19592</strain>
    </source>
</reference>
<evidence type="ECO:0000256" key="8">
    <source>
        <dbReference type="ARBA" id="ARBA00022763"/>
    </source>
</evidence>
<dbReference type="CDD" id="cd00056">
    <property type="entry name" value="ENDO3c"/>
    <property type="match status" value="1"/>
</dbReference>
<keyword evidence="6" id="KW-0004">4Fe-4S</keyword>
<dbReference type="Gene3D" id="3.90.79.10">
    <property type="entry name" value="Nucleoside Triphosphate Pyrophosphohydrolase"/>
    <property type="match status" value="1"/>
</dbReference>
<dbReference type="Gene3D" id="1.10.340.30">
    <property type="entry name" value="Hypothetical protein, domain 2"/>
    <property type="match status" value="1"/>
</dbReference>
<evidence type="ECO:0000256" key="5">
    <source>
        <dbReference type="ARBA" id="ARBA00022023"/>
    </source>
</evidence>
<dbReference type="InterPro" id="IPR023170">
    <property type="entry name" value="HhH_base_excis_C"/>
</dbReference>
<dbReference type="PANTHER" id="PTHR42944">
    <property type="entry name" value="ADENINE DNA GLYCOSYLASE"/>
    <property type="match status" value="1"/>
</dbReference>
<dbReference type="InterPro" id="IPR000445">
    <property type="entry name" value="HhH_motif"/>
</dbReference>
<dbReference type="Pfam" id="PF14815">
    <property type="entry name" value="NUDIX_4"/>
    <property type="match status" value="1"/>
</dbReference>
<dbReference type="GO" id="GO:0051539">
    <property type="term" value="F:4 iron, 4 sulfur cluster binding"/>
    <property type="evidence" value="ECO:0007669"/>
    <property type="project" value="UniProtKB-UniRule"/>
</dbReference>
<evidence type="ECO:0000256" key="12">
    <source>
        <dbReference type="ARBA" id="ARBA00023204"/>
    </source>
</evidence>
<dbReference type="SMART" id="SM00478">
    <property type="entry name" value="ENDO3c"/>
    <property type="match status" value="1"/>
</dbReference>
<feature type="domain" description="HhH-GPD" evidence="15">
    <location>
        <begin position="35"/>
        <end position="186"/>
    </location>
</feature>
<sequence length="347" mass="40438">MDFKGVIMHWYDKNKRILPWRTTKNPYNIWLSEIMLQQTRVEQGLPYYLKFTEKYPTVFDLAQASEEEVLKLWQGLGYYSRARNLHTTAKKVAFEFDGNFPDNYKDLKQLKGVGDYTASAIASICYNEITPVVDGNVYRVLARFYGIDLPINSTEGVKYFKSLAEELIDTQDPGTYNQALMEFGAKQCKPQSPDCSICELQSKCVAFNKNEISLLPVKLKKTKVKKRYFNYLIITDDKKTVLQQRTKKDIWLNLYEFPLIETSSAIKIDDLIKHEDFLKHTKGYTFDVNLYNEESKVHKLSHQHIYTQFWIVTLQSELKNGISVDNVRDYPVPVLIANFVEEFGFNS</sequence>
<protein>
    <recommendedName>
        <fullName evidence="5 14">Adenine DNA glycosylase</fullName>
        <ecNumber evidence="4 14">3.2.2.31</ecNumber>
    </recommendedName>
</protein>
<evidence type="ECO:0000256" key="2">
    <source>
        <dbReference type="ARBA" id="ARBA00002933"/>
    </source>
</evidence>
<evidence type="ECO:0000256" key="10">
    <source>
        <dbReference type="ARBA" id="ARBA00023004"/>
    </source>
</evidence>
<dbReference type="GO" id="GO:0046872">
    <property type="term" value="F:metal ion binding"/>
    <property type="evidence" value="ECO:0007669"/>
    <property type="project" value="UniProtKB-UniRule"/>
</dbReference>
<evidence type="ECO:0000313" key="17">
    <source>
        <dbReference type="Proteomes" id="UP000004690"/>
    </source>
</evidence>
<dbReference type="HOGENOM" id="CLU_012862_0_3_10"/>
<dbReference type="FunFam" id="1.10.340.30:FF:000002">
    <property type="entry name" value="Adenine DNA glycosylase"/>
    <property type="match status" value="1"/>
</dbReference>
<dbReference type="STRING" id="926559.JoomaDRAFT_1651"/>
<dbReference type="CDD" id="cd03431">
    <property type="entry name" value="NUDIX_DNA_Glycosylase_C-MutY"/>
    <property type="match status" value="1"/>
</dbReference>
<evidence type="ECO:0000256" key="13">
    <source>
        <dbReference type="ARBA" id="ARBA00023295"/>
    </source>
</evidence>
<comment type="catalytic activity">
    <reaction evidence="1 14">
        <text>Hydrolyzes free adenine bases from 7,8-dihydro-8-oxoguanine:adenine mismatched double-stranded DNA, leaving an apurinic site.</text>
        <dbReference type="EC" id="3.2.2.31"/>
    </reaction>
</comment>
<comment type="cofactor">
    <cofactor evidence="14">
        <name>[4Fe-4S] cluster</name>
        <dbReference type="ChEBI" id="CHEBI:49883"/>
    </cofactor>
    <text evidence="14">Binds 1 [4Fe-4S] cluster.</text>
</comment>
<dbReference type="InterPro" id="IPR003265">
    <property type="entry name" value="HhH-GPD_domain"/>
</dbReference>
<dbReference type="InterPro" id="IPR005760">
    <property type="entry name" value="A/G_AdeGlyc_MutY"/>
</dbReference>
<keyword evidence="12" id="KW-0234">DNA repair</keyword>
<comment type="similarity">
    <text evidence="3 14">Belongs to the Nth/MutY family.</text>
</comment>
<dbReference type="RefSeq" id="WP_008611920.1">
    <property type="nucleotide sequence ID" value="NZ_JH651379.1"/>
</dbReference>
<evidence type="ECO:0000256" key="7">
    <source>
        <dbReference type="ARBA" id="ARBA00022723"/>
    </source>
</evidence>
<evidence type="ECO:0000256" key="4">
    <source>
        <dbReference type="ARBA" id="ARBA00012045"/>
    </source>
</evidence>
<dbReference type="Pfam" id="PF00730">
    <property type="entry name" value="HhH-GPD"/>
    <property type="match status" value="1"/>
</dbReference>
<evidence type="ECO:0000256" key="11">
    <source>
        <dbReference type="ARBA" id="ARBA00023014"/>
    </source>
</evidence>
<dbReference type="Gene3D" id="1.10.1670.10">
    <property type="entry name" value="Helix-hairpin-Helix base-excision DNA repair enzymes (C-terminal)"/>
    <property type="match status" value="1"/>
</dbReference>
<dbReference type="PANTHER" id="PTHR42944:SF1">
    <property type="entry name" value="ADENINE DNA GLYCOSYLASE"/>
    <property type="match status" value="1"/>
</dbReference>
<dbReference type="GO" id="GO:0000701">
    <property type="term" value="F:purine-specific mismatch base pair DNA N-glycosylase activity"/>
    <property type="evidence" value="ECO:0007669"/>
    <property type="project" value="UniProtKB-EC"/>
</dbReference>
<dbReference type="AlphaFoldDB" id="I3C4X0"/>
<keyword evidence="10 14" id="KW-0408">Iron</keyword>
<evidence type="ECO:0000256" key="3">
    <source>
        <dbReference type="ARBA" id="ARBA00008343"/>
    </source>
</evidence>
<comment type="function">
    <text evidence="2">Adenine glycosylase active on G-A mispairs. MutY also corrects error-prone DNA synthesis past GO lesions which are due to the oxidatively damaged form of guanine: 7,8-dihydro-8-oxoguanine (8-oxo-dGTP).</text>
</comment>
<dbReference type="Pfam" id="PF00633">
    <property type="entry name" value="HHH"/>
    <property type="match status" value="1"/>
</dbReference>
<dbReference type="Proteomes" id="UP000004690">
    <property type="component" value="Unassembled WGS sequence"/>
</dbReference>
<name>I3C4X0_9FLAO</name>
<evidence type="ECO:0000256" key="9">
    <source>
        <dbReference type="ARBA" id="ARBA00022801"/>
    </source>
</evidence>
<evidence type="ECO:0000256" key="1">
    <source>
        <dbReference type="ARBA" id="ARBA00000843"/>
    </source>
</evidence>
<gene>
    <name evidence="16" type="ORF">JoomaDRAFT_1651</name>
</gene>
<dbReference type="EMBL" id="JH651379">
    <property type="protein sequence ID" value="EIJ38663.1"/>
    <property type="molecule type" value="Genomic_DNA"/>
</dbReference>
<dbReference type="GO" id="GO:0035485">
    <property type="term" value="F:adenine/guanine mispair binding"/>
    <property type="evidence" value="ECO:0007669"/>
    <property type="project" value="TreeGrafter"/>
</dbReference>